<dbReference type="InterPro" id="IPR006629">
    <property type="entry name" value="LITAF"/>
</dbReference>
<keyword evidence="6" id="KW-0862">Zinc</keyword>
<name>A0A3M7SKA2_BRAPC</name>
<evidence type="ECO:0000256" key="3">
    <source>
        <dbReference type="ARBA" id="ARBA00004630"/>
    </source>
</evidence>
<keyword evidence="8" id="KW-0812">Transmembrane</keyword>
<keyword evidence="11" id="KW-1185">Reference proteome</keyword>
<comment type="similarity">
    <text evidence="4">Belongs to the CDIP1/LITAF family.</text>
</comment>
<dbReference type="PROSITE" id="PS51837">
    <property type="entry name" value="LITAF"/>
    <property type="match status" value="1"/>
</dbReference>
<keyword evidence="5" id="KW-0479">Metal-binding</keyword>
<feature type="domain" description="LITAF" evidence="9">
    <location>
        <begin position="18"/>
        <end position="94"/>
    </location>
</feature>
<evidence type="ECO:0000256" key="6">
    <source>
        <dbReference type="ARBA" id="ARBA00022833"/>
    </source>
</evidence>
<dbReference type="OrthoDB" id="5599753at2759"/>
<comment type="caution">
    <text evidence="10">The sequence shown here is derived from an EMBL/GenBank/DDBJ whole genome shotgun (WGS) entry which is preliminary data.</text>
</comment>
<evidence type="ECO:0000313" key="11">
    <source>
        <dbReference type="Proteomes" id="UP000276133"/>
    </source>
</evidence>
<dbReference type="EMBL" id="REGN01001213">
    <property type="protein sequence ID" value="RNA36213.1"/>
    <property type="molecule type" value="Genomic_DNA"/>
</dbReference>
<evidence type="ECO:0000256" key="8">
    <source>
        <dbReference type="SAM" id="Phobius"/>
    </source>
</evidence>
<dbReference type="PANTHER" id="PTHR23292:SF6">
    <property type="entry name" value="FI16602P1-RELATED"/>
    <property type="match status" value="1"/>
</dbReference>
<evidence type="ECO:0000256" key="7">
    <source>
        <dbReference type="ARBA" id="ARBA00023136"/>
    </source>
</evidence>
<feature type="transmembrane region" description="Helical" evidence="8">
    <location>
        <begin position="58"/>
        <end position="83"/>
    </location>
</feature>
<protein>
    <submittedName>
        <fullName evidence="10">Lipopolysaccharide-induced tumor necrosis factor-alpha factor</fullName>
    </submittedName>
</protein>
<evidence type="ECO:0000256" key="5">
    <source>
        <dbReference type="ARBA" id="ARBA00022723"/>
    </source>
</evidence>
<keyword evidence="8" id="KW-1133">Transmembrane helix</keyword>
<dbReference type="PANTHER" id="PTHR23292">
    <property type="entry name" value="LIPOPOLYSACCHARIDE-INDUCED TUMOR NECROSIS FACTOR-ALPHA FACTOR"/>
    <property type="match status" value="1"/>
</dbReference>
<gene>
    <name evidence="10" type="ORF">BpHYR1_033702</name>
</gene>
<dbReference type="GO" id="GO:0005765">
    <property type="term" value="C:lysosomal membrane"/>
    <property type="evidence" value="ECO:0007669"/>
    <property type="project" value="UniProtKB-SubCell"/>
</dbReference>
<evidence type="ECO:0000256" key="4">
    <source>
        <dbReference type="ARBA" id="ARBA00005975"/>
    </source>
</evidence>
<comment type="subcellular location">
    <subcellularLocation>
        <location evidence="2">Endosome membrane</location>
        <topology evidence="2">Peripheral membrane protein</topology>
    </subcellularLocation>
    <subcellularLocation>
        <location evidence="1">Late endosome membrane</location>
    </subcellularLocation>
    <subcellularLocation>
        <location evidence="3">Lysosome membrane</location>
        <topology evidence="3">Peripheral membrane protein</topology>
        <orientation evidence="3">Cytoplasmic side</orientation>
    </subcellularLocation>
</comment>
<evidence type="ECO:0000259" key="9">
    <source>
        <dbReference type="PROSITE" id="PS51837"/>
    </source>
</evidence>
<proteinExistence type="inferred from homology"/>
<dbReference type="Pfam" id="PF10601">
    <property type="entry name" value="zf-LITAF-like"/>
    <property type="match status" value="1"/>
</dbReference>
<evidence type="ECO:0000256" key="2">
    <source>
        <dbReference type="ARBA" id="ARBA00004481"/>
    </source>
</evidence>
<evidence type="ECO:0000313" key="10">
    <source>
        <dbReference type="EMBL" id="RNA36213.1"/>
    </source>
</evidence>
<sequence length="94" mass="10673">MFPVFFLLYQPQYFEICEKIIKTSPSYLNNAATILLSTDFGPSCFTQINTRVSYKSGFATWTISGVIAFIGCIFGCCLIPFFVDSCKDKFTIKY</sequence>
<accession>A0A3M7SKA2</accession>
<dbReference type="AlphaFoldDB" id="A0A3M7SKA2"/>
<dbReference type="GO" id="GO:0031902">
    <property type="term" value="C:late endosome membrane"/>
    <property type="evidence" value="ECO:0007669"/>
    <property type="project" value="UniProtKB-SubCell"/>
</dbReference>
<dbReference type="Proteomes" id="UP000276133">
    <property type="component" value="Unassembled WGS sequence"/>
</dbReference>
<dbReference type="InterPro" id="IPR037519">
    <property type="entry name" value="LITAF_fam"/>
</dbReference>
<organism evidence="10 11">
    <name type="scientific">Brachionus plicatilis</name>
    <name type="common">Marine rotifer</name>
    <name type="synonym">Brachionus muelleri</name>
    <dbReference type="NCBI Taxonomy" id="10195"/>
    <lineage>
        <taxon>Eukaryota</taxon>
        <taxon>Metazoa</taxon>
        <taxon>Spiralia</taxon>
        <taxon>Gnathifera</taxon>
        <taxon>Rotifera</taxon>
        <taxon>Eurotatoria</taxon>
        <taxon>Monogononta</taxon>
        <taxon>Pseudotrocha</taxon>
        <taxon>Ploima</taxon>
        <taxon>Brachionidae</taxon>
        <taxon>Brachionus</taxon>
    </lineage>
</organism>
<evidence type="ECO:0000256" key="1">
    <source>
        <dbReference type="ARBA" id="ARBA00004414"/>
    </source>
</evidence>
<dbReference type="GO" id="GO:0008270">
    <property type="term" value="F:zinc ion binding"/>
    <property type="evidence" value="ECO:0007669"/>
    <property type="project" value="TreeGrafter"/>
</dbReference>
<reference evidence="10 11" key="1">
    <citation type="journal article" date="2018" name="Sci. Rep.">
        <title>Genomic signatures of local adaptation to the degree of environmental predictability in rotifers.</title>
        <authorList>
            <person name="Franch-Gras L."/>
            <person name="Hahn C."/>
            <person name="Garcia-Roger E.M."/>
            <person name="Carmona M.J."/>
            <person name="Serra M."/>
            <person name="Gomez A."/>
        </authorList>
    </citation>
    <scope>NUCLEOTIDE SEQUENCE [LARGE SCALE GENOMIC DNA]</scope>
    <source>
        <strain evidence="10">HYR1</strain>
    </source>
</reference>
<keyword evidence="7 8" id="KW-0472">Membrane</keyword>